<dbReference type="PANTHER" id="PTHR43133:SF8">
    <property type="entry name" value="RNA POLYMERASE SIGMA FACTOR HI_1459-RELATED"/>
    <property type="match status" value="1"/>
</dbReference>
<dbReference type="PANTHER" id="PTHR43133">
    <property type="entry name" value="RNA POLYMERASE ECF-TYPE SIGMA FACTO"/>
    <property type="match status" value="1"/>
</dbReference>
<evidence type="ECO:0000313" key="6">
    <source>
        <dbReference type="EMBL" id="GEP44563.1"/>
    </source>
</evidence>
<dbReference type="EMBL" id="BKAG01000032">
    <property type="protein sequence ID" value="GEP44563.1"/>
    <property type="molecule type" value="Genomic_DNA"/>
</dbReference>
<keyword evidence="4" id="KW-0804">Transcription</keyword>
<gene>
    <name evidence="6" type="ORF">BGE01nite_38540</name>
</gene>
<name>A0A512MCU8_9BACT</name>
<dbReference type="GO" id="GO:0003677">
    <property type="term" value="F:DNA binding"/>
    <property type="evidence" value="ECO:0007669"/>
    <property type="project" value="UniProtKB-KW"/>
</dbReference>
<sequence length="223" mass="25732">MIRTADSRGADIALDRLCASYRRALYHYARASGLGPHDAEDAVQDFFAHVLGQDALKTLQKEKGRLRAWMIRSFNNRLTNRREHRTAQKRGGGVEHVQWEFDSVEMEFTRHYRVGQEASLACDQALALPLWEKTLLRLDSDDKVQKRPEIYQALRPYILHGWPKNTPPQSEVAQQLGLSVNALRVRMVNLTAKARSIFSEIAHEDLDPLIPDEDVEHLWRLLR</sequence>
<dbReference type="InterPro" id="IPR039425">
    <property type="entry name" value="RNA_pol_sigma-70-like"/>
</dbReference>
<keyword evidence="3" id="KW-0238">DNA-binding</keyword>
<keyword evidence="1" id="KW-0805">Transcription regulation</keyword>
<dbReference type="Gene3D" id="1.10.1740.10">
    <property type="match status" value="1"/>
</dbReference>
<organism evidence="6 7">
    <name type="scientific">Brevifollis gellanilyticus</name>
    <dbReference type="NCBI Taxonomy" id="748831"/>
    <lineage>
        <taxon>Bacteria</taxon>
        <taxon>Pseudomonadati</taxon>
        <taxon>Verrucomicrobiota</taxon>
        <taxon>Verrucomicrobiia</taxon>
        <taxon>Verrucomicrobiales</taxon>
        <taxon>Verrucomicrobiaceae</taxon>
    </lineage>
</organism>
<dbReference type="GO" id="GO:0006352">
    <property type="term" value="P:DNA-templated transcription initiation"/>
    <property type="evidence" value="ECO:0007669"/>
    <property type="project" value="InterPro"/>
</dbReference>
<dbReference type="GO" id="GO:0016987">
    <property type="term" value="F:sigma factor activity"/>
    <property type="evidence" value="ECO:0007669"/>
    <property type="project" value="UniProtKB-KW"/>
</dbReference>
<dbReference type="Proteomes" id="UP000321577">
    <property type="component" value="Unassembled WGS sequence"/>
</dbReference>
<dbReference type="AlphaFoldDB" id="A0A512MCU8"/>
<keyword evidence="7" id="KW-1185">Reference proteome</keyword>
<accession>A0A512MCU8</accession>
<comment type="caution">
    <text evidence="6">The sequence shown here is derived from an EMBL/GenBank/DDBJ whole genome shotgun (WGS) entry which is preliminary data.</text>
</comment>
<dbReference type="InterPro" id="IPR007627">
    <property type="entry name" value="RNA_pol_sigma70_r2"/>
</dbReference>
<reference evidence="6 7" key="1">
    <citation type="submission" date="2019-07" db="EMBL/GenBank/DDBJ databases">
        <title>Whole genome shotgun sequence of Brevifollis gellanilyticus NBRC 108608.</title>
        <authorList>
            <person name="Hosoyama A."/>
            <person name="Uohara A."/>
            <person name="Ohji S."/>
            <person name="Ichikawa N."/>
        </authorList>
    </citation>
    <scope>NUCLEOTIDE SEQUENCE [LARGE SCALE GENOMIC DNA]</scope>
    <source>
        <strain evidence="6 7">NBRC 108608</strain>
    </source>
</reference>
<evidence type="ECO:0000256" key="1">
    <source>
        <dbReference type="ARBA" id="ARBA00023015"/>
    </source>
</evidence>
<evidence type="ECO:0000259" key="5">
    <source>
        <dbReference type="Pfam" id="PF04542"/>
    </source>
</evidence>
<protein>
    <recommendedName>
        <fullName evidence="5">RNA polymerase sigma-70 region 2 domain-containing protein</fullName>
    </recommendedName>
</protein>
<evidence type="ECO:0000256" key="2">
    <source>
        <dbReference type="ARBA" id="ARBA00023082"/>
    </source>
</evidence>
<evidence type="ECO:0000313" key="7">
    <source>
        <dbReference type="Proteomes" id="UP000321577"/>
    </source>
</evidence>
<evidence type="ECO:0000256" key="3">
    <source>
        <dbReference type="ARBA" id="ARBA00023125"/>
    </source>
</evidence>
<keyword evidence="2" id="KW-0731">Sigma factor</keyword>
<dbReference type="Pfam" id="PF04542">
    <property type="entry name" value="Sigma70_r2"/>
    <property type="match status" value="1"/>
</dbReference>
<dbReference type="InterPro" id="IPR013325">
    <property type="entry name" value="RNA_pol_sigma_r2"/>
</dbReference>
<dbReference type="SUPFAM" id="SSF88946">
    <property type="entry name" value="Sigma2 domain of RNA polymerase sigma factors"/>
    <property type="match status" value="1"/>
</dbReference>
<feature type="domain" description="RNA polymerase sigma-70 region 2" evidence="5">
    <location>
        <begin position="19"/>
        <end position="83"/>
    </location>
</feature>
<proteinExistence type="predicted"/>
<evidence type="ECO:0000256" key="4">
    <source>
        <dbReference type="ARBA" id="ARBA00023163"/>
    </source>
</evidence>